<evidence type="ECO:0000313" key="1">
    <source>
        <dbReference type="EMBL" id="PWK23121.1"/>
    </source>
</evidence>
<dbReference type="AlphaFoldDB" id="A0A316DYD3"/>
<protein>
    <submittedName>
        <fullName evidence="1">Uncharacterized protein</fullName>
    </submittedName>
</protein>
<comment type="caution">
    <text evidence="1">The sequence shown here is derived from an EMBL/GenBank/DDBJ whole genome shotgun (WGS) entry which is preliminary data.</text>
</comment>
<dbReference type="Proteomes" id="UP000245667">
    <property type="component" value="Unassembled WGS sequence"/>
</dbReference>
<gene>
    <name evidence="1" type="ORF">LX92_02450</name>
</gene>
<evidence type="ECO:0000313" key="2">
    <source>
        <dbReference type="Proteomes" id="UP000245667"/>
    </source>
</evidence>
<organism evidence="1 2">
    <name type="scientific">Maribacter polysiphoniae</name>
    <dbReference type="NCBI Taxonomy" id="429344"/>
    <lineage>
        <taxon>Bacteria</taxon>
        <taxon>Pseudomonadati</taxon>
        <taxon>Bacteroidota</taxon>
        <taxon>Flavobacteriia</taxon>
        <taxon>Flavobacteriales</taxon>
        <taxon>Flavobacteriaceae</taxon>
        <taxon>Maribacter</taxon>
    </lineage>
</organism>
<sequence>MVNALKYELRFDVAQHHIRVIDKANTQRGNLECSIRDKTFQNVV</sequence>
<accession>A0A316DYD3</accession>
<proteinExistence type="predicted"/>
<reference evidence="1 2" key="1">
    <citation type="submission" date="2018-05" db="EMBL/GenBank/DDBJ databases">
        <title>Genomic Encyclopedia of Archaeal and Bacterial Type Strains, Phase II (KMG-II): from individual species to whole genera.</title>
        <authorList>
            <person name="Goeker M."/>
        </authorList>
    </citation>
    <scope>NUCLEOTIDE SEQUENCE [LARGE SCALE GENOMIC DNA]</scope>
    <source>
        <strain evidence="1 2">DSM 23514</strain>
    </source>
</reference>
<name>A0A316DYD3_9FLAO</name>
<dbReference type="EMBL" id="QGGQ01000005">
    <property type="protein sequence ID" value="PWK23121.1"/>
    <property type="molecule type" value="Genomic_DNA"/>
</dbReference>